<protein>
    <submittedName>
        <fullName evidence="1">Uncharacterized protein</fullName>
    </submittedName>
</protein>
<evidence type="ECO:0000313" key="1">
    <source>
        <dbReference type="EMBL" id="MDI4509696.1"/>
    </source>
</evidence>
<dbReference type="EMBL" id="SSCJ01000004">
    <property type="protein sequence ID" value="MDI4509696.1"/>
    <property type="molecule type" value="Genomic_DNA"/>
</dbReference>
<dbReference type="AlphaFoldDB" id="A0AAW6TB91"/>
<name>A0AAW6TB91_FAUOS</name>
<proteinExistence type="predicted"/>
<organism evidence="1">
    <name type="scientific">Faucicola osloensis</name>
    <name type="common">Moraxella osloensis</name>
    <dbReference type="NCBI Taxonomy" id="34062"/>
    <lineage>
        <taxon>Bacteria</taxon>
        <taxon>Pseudomonadati</taxon>
        <taxon>Pseudomonadota</taxon>
        <taxon>Gammaproteobacteria</taxon>
        <taxon>Moraxellales</taxon>
        <taxon>Moraxellaceae</taxon>
        <taxon>Faucicola</taxon>
    </lineage>
</organism>
<gene>
    <name evidence="1" type="ORF">E6P75_05655</name>
</gene>
<sequence>MIDALPLTAVGKVFKPALKRQATVMAVSELLLQHHIKATVSSKDDPTYGFIVLVNLDGDASHQPQVKTVLEQLAIHWQWDE</sequence>
<comment type="caution">
    <text evidence="1">The sequence shown here is derived from an EMBL/GenBank/DDBJ whole genome shotgun (WGS) entry which is preliminary data.</text>
</comment>
<accession>A0AAW6TB91</accession>
<reference evidence="1" key="1">
    <citation type="submission" date="2019-04" db="EMBL/GenBank/DDBJ databases">
        <title>Moraxella osloensis CCUG 73412, isolated from corneal scrapings as causative agent of keratitis.</title>
        <authorList>
            <person name="Connolly G."/>
            <person name="Jaen-Luchoro D."/>
            <person name="Pinyeiro-Iglesias B."/>
            <person name="Curry A."/>
            <person name="Knowles S."/>
            <person name="Moore E.R.B."/>
        </authorList>
    </citation>
    <scope>NUCLEOTIDE SEQUENCE</scope>
    <source>
        <strain evidence="1">CCUG 73412</strain>
    </source>
</reference>